<proteinExistence type="predicted"/>
<feature type="region of interest" description="Disordered" evidence="2">
    <location>
        <begin position="303"/>
        <end position="343"/>
    </location>
</feature>
<name>A0ABD2PXE7_9PLAT</name>
<dbReference type="PANTHER" id="PTHR45819">
    <property type="entry name" value="CENTAURIN-GAMMA-1A"/>
    <property type="match status" value="1"/>
</dbReference>
<dbReference type="EMBL" id="JBJKFK010002423">
    <property type="protein sequence ID" value="KAL3311126.1"/>
    <property type="molecule type" value="Genomic_DNA"/>
</dbReference>
<dbReference type="PRINTS" id="PR00449">
    <property type="entry name" value="RASTRNSFRMNG"/>
</dbReference>
<dbReference type="Pfam" id="PF00071">
    <property type="entry name" value="Ras"/>
    <property type="match status" value="1"/>
</dbReference>
<protein>
    <submittedName>
        <fullName evidence="3">Arf-GAP with GTPase, ANK repeat and PH domain-containing protein 1</fullName>
    </submittedName>
</protein>
<dbReference type="Gene3D" id="2.30.29.30">
    <property type="entry name" value="Pleckstrin-homology domain (PH domain)/Phosphotyrosine-binding domain (PTB)"/>
    <property type="match status" value="1"/>
</dbReference>
<dbReference type="InterPro" id="IPR027417">
    <property type="entry name" value="P-loop_NTPase"/>
</dbReference>
<evidence type="ECO:0000256" key="1">
    <source>
        <dbReference type="ARBA" id="ARBA00022771"/>
    </source>
</evidence>
<dbReference type="SUPFAM" id="SSF50729">
    <property type="entry name" value="PH domain-like"/>
    <property type="match status" value="1"/>
</dbReference>
<dbReference type="InterPro" id="IPR051282">
    <property type="entry name" value="Arf-GAP_GTPase_ANK_PH"/>
</dbReference>
<dbReference type="SUPFAM" id="SSF52540">
    <property type="entry name" value="P-loop containing nucleoside triphosphate hydrolases"/>
    <property type="match status" value="1"/>
</dbReference>
<evidence type="ECO:0000313" key="3">
    <source>
        <dbReference type="EMBL" id="KAL3311126.1"/>
    </source>
</evidence>
<dbReference type="AlphaFoldDB" id="A0ABD2PXE7"/>
<feature type="compositionally biased region" description="Basic and acidic residues" evidence="2">
    <location>
        <begin position="320"/>
        <end position="337"/>
    </location>
</feature>
<evidence type="ECO:0000313" key="4">
    <source>
        <dbReference type="Proteomes" id="UP001626550"/>
    </source>
</evidence>
<accession>A0ABD2PXE7</accession>
<keyword evidence="1" id="KW-0863">Zinc-finger</keyword>
<gene>
    <name evidence="3" type="primary">AGAP1</name>
    <name evidence="3" type="ORF">Ciccas_010297</name>
</gene>
<dbReference type="InterPro" id="IPR001806">
    <property type="entry name" value="Small_GTPase"/>
</dbReference>
<feature type="non-terminal residue" evidence="3">
    <location>
        <position position="504"/>
    </location>
</feature>
<keyword evidence="4" id="KW-1185">Reference proteome</keyword>
<dbReference type="InterPro" id="IPR011993">
    <property type="entry name" value="PH-like_dom_sf"/>
</dbReference>
<dbReference type="Proteomes" id="UP001626550">
    <property type="component" value="Unassembled WGS sequence"/>
</dbReference>
<keyword evidence="1" id="KW-0862">Zinc</keyword>
<reference evidence="3 4" key="1">
    <citation type="submission" date="2024-11" db="EMBL/GenBank/DDBJ databases">
        <title>Adaptive evolution of stress response genes in parasites aligns with host niche diversity.</title>
        <authorList>
            <person name="Hahn C."/>
            <person name="Resl P."/>
        </authorList>
    </citation>
    <scope>NUCLEOTIDE SEQUENCE [LARGE SCALE GENOMIC DNA]</scope>
    <source>
        <strain evidence="3">EGGRZ-B1_66</strain>
        <tissue evidence="3">Body</tissue>
    </source>
</reference>
<feature type="compositionally biased region" description="Low complexity" evidence="2">
    <location>
        <begin position="303"/>
        <end position="313"/>
    </location>
</feature>
<dbReference type="PANTHER" id="PTHR45819:SF5">
    <property type="entry name" value="CENTAURIN-GAMMA-1A"/>
    <property type="match status" value="1"/>
</dbReference>
<dbReference type="PROSITE" id="PS51419">
    <property type="entry name" value="RAB"/>
    <property type="match status" value="1"/>
</dbReference>
<keyword evidence="1" id="KW-0479">Metal-binding</keyword>
<dbReference type="GO" id="GO:0008270">
    <property type="term" value="F:zinc ion binding"/>
    <property type="evidence" value="ECO:0007669"/>
    <property type="project" value="UniProtKB-KW"/>
</dbReference>
<organism evidence="3 4">
    <name type="scientific">Cichlidogyrus casuarinus</name>
    <dbReference type="NCBI Taxonomy" id="1844966"/>
    <lineage>
        <taxon>Eukaryota</taxon>
        <taxon>Metazoa</taxon>
        <taxon>Spiralia</taxon>
        <taxon>Lophotrochozoa</taxon>
        <taxon>Platyhelminthes</taxon>
        <taxon>Monogenea</taxon>
        <taxon>Monopisthocotylea</taxon>
        <taxon>Dactylogyridea</taxon>
        <taxon>Ancyrocephalidae</taxon>
        <taxon>Cichlidogyrus</taxon>
    </lineage>
</organism>
<dbReference type="PROSITE" id="PS51421">
    <property type="entry name" value="RAS"/>
    <property type="match status" value="1"/>
</dbReference>
<comment type="caution">
    <text evidence="3">The sequence shown here is derived from an EMBL/GenBank/DDBJ whole genome shotgun (WGS) entry which is preliminary data.</text>
</comment>
<feature type="region of interest" description="Disordered" evidence="2">
    <location>
        <begin position="483"/>
        <end position="504"/>
    </location>
</feature>
<dbReference type="SMART" id="SM00174">
    <property type="entry name" value="RHO"/>
    <property type="match status" value="1"/>
</dbReference>
<sequence length="504" mass="57067">MATNKLNMLELDENSNSIRMEIQRFESVHPNIYALYDLIDALNDPTKERLEIAESLKHHTVLIEDAFVNSQEWTLSSKVPDLKLGLLGSIYSGKSSLIHRYLTDSYVPDESPEGGRFKKDVVIEDRSFLLLIRDEGGPPDEQFSHWIDGLIFVFSLDSEESFQEVFHYYKLLSEFRVTMDLPIILVGTTDSLEETQNRMIDDAKIKFLLQQLNSCPYYETSSKYGHNVEKVFYDASLRIVHCRAGSFARPVQHSRPCNLTQVPIPPRRDGSIQNELNASRGSNASINANVGQLVGSVASISISSDKSLPSNKSRQPLLRRNYEADSNEKKVDEEKNKFNGIGSGRTIPIKQGYLMKRSTKKALNKEWRTKKYVTLTEDGRLTYHPSIHDYMENNQGKEIDLSRTTVKIPGIAFRQAGSSTTVNGAIPQLTRSHIQTNASIDNANQRKSTGYCLNELDPECSFLSTIILQLFLSLAVRRNLPKEANSKKRHKRMKSTPKTNGDSQ</sequence>
<evidence type="ECO:0000256" key="2">
    <source>
        <dbReference type="SAM" id="MobiDB-lite"/>
    </source>
</evidence>
<dbReference type="FunFam" id="3.40.50.300:FF:000178">
    <property type="entry name" value="Arf-GAP with GTPase, ANK repeat and PH domain-containing protein 1"/>
    <property type="match status" value="1"/>
</dbReference>
<dbReference type="Gene3D" id="3.40.50.300">
    <property type="entry name" value="P-loop containing nucleotide triphosphate hydrolases"/>
    <property type="match status" value="1"/>
</dbReference>
<dbReference type="SMART" id="SM00173">
    <property type="entry name" value="RAS"/>
    <property type="match status" value="1"/>
</dbReference>
<dbReference type="SMART" id="SM00175">
    <property type="entry name" value="RAB"/>
    <property type="match status" value="1"/>
</dbReference>